<dbReference type="Pfam" id="PF00072">
    <property type="entry name" value="Response_reg"/>
    <property type="match status" value="1"/>
</dbReference>
<dbReference type="InterPro" id="IPR050595">
    <property type="entry name" value="Bact_response_regulator"/>
</dbReference>
<gene>
    <name evidence="4" type="ORF">A6A40_09570</name>
</gene>
<dbReference type="PANTHER" id="PTHR44591:SF25">
    <property type="entry name" value="CHEMOTAXIS TWO-COMPONENT RESPONSE REGULATOR"/>
    <property type="match status" value="1"/>
</dbReference>
<reference evidence="4 5" key="1">
    <citation type="journal article" date="2013" name="Int. J. Syst. Evol. Microbiol.">
        <title>Azospirillum humicireducens sp. nov., a nitrogen-fixing bacterium isolated from a microbial fuel cell.</title>
        <authorList>
            <person name="Zhou S."/>
            <person name="Han L."/>
            <person name="Wang Y."/>
            <person name="Yang G."/>
            <person name="Zhuang L."/>
            <person name="Hu P."/>
        </authorList>
    </citation>
    <scope>NUCLEOTIDE SEQUENCE [LARGE SCALE GENOMIC DNA]</scope>
    <source>
        <strain evidence="4 5">SgZ-5</strain>
    </source>
</reference>
<dbReference type="RefSeq" id="WP_063635193.1">
    <property type="nucleotide sequence ID" value="NZ_CP015285.1"/>
</dbReference>
<dbReference type="GO" id="GO:0000160">
    <property type="term" value="P:phosphorelay signal transduction system"/>
    <property type="evidence" value="ECO:0007669"/>
    <property type="project" value="InterPro"/>
</dbReference>
<sequence length="125" mass="13502">MEPSVKKKVMTVDDSRTMRDMVSFTLRGAGYDVVEAADGQQAMSAIAATKVDLVITDLNMPVMDGLTLIRKLRAIPAHRTLPILMLTTEADESKKAEGRAAGATGWIVKPFNPDKLVSVVQKVCG</sequence>
<dbReference type="PROSITE" id="PS50110">
    <property type="entry name" value="RESPONSE_REGULATORY"/>
    <property type="match status" value="1"/>
</dbReference>
<name>A0A160JGP7_9PROT</name>
<dbReference type="KEGG" id="ahu:A6A40_09570"/>
<feature type="domain" description="Response regulatory" evidence="3">
    <location>
        <begin position="8"/>
        <end position="124"/>
    </location>
</feature>
<dbReference type="PANTHER" id="PTHR44591">
    <property type="entry name" value="STRESS RESPONSE REGULATOR PROTEIN 1"/>
    <property type="match status" value="1"/>
</dbReference>
<dbReference type="Proteomes" id="UP000077405">
    <property type="component" value="Chromosome"/>
</dbReference>
<evidence type="ECO:0000259" key="3">
    <source>
        <dbReference type="PROSITE" id="PS50110"/>
    </source>
</evidence>
<dbReference type="Gene3D" id="3.40.50.2300">
    <property type="match status" value="1"/>
</dbReference>
<dbReference type="CDD" id="cd17562">
    <property type="entry name" value="REC_CheY4-like"/>
    <property type="match status" value="1"/>
</dbReference>
<keyword evidence="5" id="KW-1185">Reference proteome</keyword>
<evidence type="ECO:0000256" key="2">
    <source>
        <dbReference type="PROSITE-ProRule" id="PRU00169"/>
    </source>
</evidence>
<dbReference type="InterPro" id="IPR001789">
    <property type="entry name" value="Sig_transdc_resp-reg_receiver"/>
</dbReference>
<feature type="modified residue" description="4-aspartylphosphate" evidence="2">
    <location>
        <position position="57"/>
    </location>
</feature>
<accession>A0A160JGP7</accession>
<dbReference type="SUPFAM" id="SSF52172">
    <property type="entry name" value="CheY-like"/>
    <property type="match status" value="1"/>
</dbReference>
<protein>
    <submittedName>
        <fullName evidence="4">Response regulator</fullName>
    </submittedName>
</protein>
<evidence type="ECO:0000256" key="1">
    <source>
        <dbReference type="ARBA" id="ARBA00022553"/>
    </source>
</evidence>
<keyword evidence="1 2" id="KW-0597">Phosphoprotein</keyword>
<dbReference type="EMBL" id="CP015285">
    <property type="protein sequence ID" value="ANC92130.1"/>
    <property type="molecule type" value="Genomic_DNA"/>
</dbReference>
<dbReference type="STRING" id="1226968.A6A40_09570"/>
<organism evidence="4 5">
    <name type="scientific">Azospirillum humicireducens</name>
    <dbReference type="NCBI Taxonomy" id="1226968"/>
    <lineage>
        <taxon>Bacteria</taxon>
        <taxon>Pseudomonadati</taxon>
        <taxon>Pseudomonadota</taxon>
        <taxon>Alphaproteobacteria</taxon>
        <taxon>Rhodospirillales</taxon>
        <taxon>Azospirillaceae</taxon>
        <taxon>Azospirillum</taxon>
    </lineage>
</organism>
<evidence type="ECO:0000313" key="4">
    <source>
        <dbReference type="EMBL" id="ANC92130.1"/>
    </source>
</evidence>
<evidence type="ECO:0000313" key="5">
    <source>
        <dbReference type="Proteomes" id="UP000077405"/>
    </source>
</evidence>
<proteinExistence type="predicted"/>
<dbReference type="OrthoDB" id="9800897at2"/>
<dbReference type="AlphaFoldDB" id="A0A160JGP7"/>
<dbReference type="InterPro" id="IPR011006">
    <property type="entry name" value="CheY-like_superfamily"/>
</dbReference>
<dbReference type="SMART" id="SM00448">
    <property type="entry name" value="REC"/>
    <property type="match status" value="1"/>
</dbReference>